<dbReference type="Proteomes" id="UP000595197">
    <property type="component" value="Chromosome"/>
</dbReference>
<gene>
    <name evidence="1" type="ORF">IGS68_05190</name>
</gene>
<dbReference type="RefSeq" id="WP_201077865.1">
    <property type="nucleotide sequence ID" value="NZ_CP067420.1"/>
</dbReference>
<dbReference type="EMBL" id="CP067420">
    <property type="protein sequence ID" value="QQP90637.1"/>
    <property type="molecule type" value="Genomic_DNA"/>
</dbReference>
<keyword evidence="2" id="KW-1185">Reference proteome</keyword>
<reference evidence="1" key="1">
    <citation type="submission" date="2021-02" db="EMBL/GenBank/DDBJ databases">
        <title>Skermanella TT6 skin isolate.</title>
        <authorList>
            <person name="Lee K."/>
            <person name="Ganzorig M."/>
        </authorList>
    </citation>
    <scope>NUCLEOTIDE SEQUENCE</scope>
    <source>
        <strain evidence="1">TT6</strain>
    </source>
</reference>
<organism evidence="1 2">
    <name type="scientific">Skermanella cutis</name>
    <dbReference type="NCBI Taxonomy" id="2775420"/>
    <lineage>
        <taxon>Bacteria</taxon>
        <taxon>Pseudomonadati</taxon>
        <taxon>Pseudomonadota</taxon>
        <taxon>Alphaproteobacteria</taxon>
        <taxon>Rhodospirillales</taxon>
        <taxon>Azospirillaceae</taxon>
        <taxon>Skermanella</taxon>
    </lineage>
</organism>
<evidence type="ECO:0000313" key="2">
    <source>
        <dbReference type="Proteomes" id="UP000595197"/>
    </source>
</evidence>
<evidence type="ECO:0000313" key="1">
    <source>
        <dbReference type="EMBL" id="QQP90637.1"/>
    </source>
</evidence>
<accession>A0ABX7B8H5</accession>
<name>A0ABX7B8H5_9PROT</name>
<protein>
    <submittedName>
        <fullName evidence="1">Uncharacterized protein</fullName>
    </submittedName>
</protein>
<sequence>MTDQLTRIADDPDATSALRTDCRRVLTELDGLRDRVERAFGRNRRGAPAGRETADAD</sequence>
<proteinExistence type="predicted"/>